<feature type="transmembrane region" description="Helical" evidence="1">
    <location>
        <begin position="105"/>
        <end position="122"/>
    </location>
</feature>
<comment type="caution">
    <text evidence="2">The sequence shown here is derived from an EMBL/GenBank/DDBJ whole genome shotgun (WGS) entry which is preliminary data.</text>
</comment>
<dbReference type="OrthoDB" id="3483782at2"/>
<evidence type="ECO:0000313" key="3">
    <source>
        <dbReference type="Proteomes" id="UP000274601"/>
    </source>
</evidence>
<keyword evidence="1" id="KW-0812">Transmembrane</keyword>
<proteinExistence type="predicted"/>
<evidence type="ECO:0000313" key="2">
    <source>
        <dbReference type="EMBL" id="RKS73509.1"/>
    </source>
</evidence>
<feature type="transmembrane region" description="Helical" evidence="1">
    <location>
        <begin position="29"/>
        <end position="53"/>
    </location>
</feature>
<dbReference type="RefSeq" id="WP_121435991.1">
    <property type="nucleotide sequence ID" value="NZ_RBWU01000004.1"/>
</dbReference>
<accession>A0A495QLS7</accession>
<dbReference type="Proteomes" id="UP000274601">
    <property type="component" value="Unassembled WGS sequence"/>
</dbReference>
<gene>
    <name evidence="2" type="ORF">BZB76_4202</name>
</gene>
<name>A0A495QLS7_9ACTN</name>
<dbReference type="EMBL" id="RBWU01000004">
    <property type="protein sequence ID" value="RKS73509.1"/>
    <property type="molecule type" value="Genomic_DNA"/>
</dbReference>
<reference evidence="2 3" key="1">
    <citation type="submission" date="2018-10" db="EMBL/GenBank/DDBJ databases">
        <title>Genomic Encyclopedia of Archaeal and Bacterial Type Strains, Phase II (KMG-II): from individual species to whole genera.</title>
        <authorList>
            <person name="Goeker M."/>
        </authorList>
    </citation>
    <scope>NUCLEOTIDE SEQUENCE [LARGE SCALE GENOMIC DNA]</scope>
    <source>
        <strain evidence="2 3">DSM 43383</strain>
    </source>
</reference>
<protein>
    <submittedName>
        <fullName evidence="2">Uncharacterized protein</fullName>
    </submittedName>
</protein>
<feature type="transmembrane region" description="Helical" evidence="1">
    <location>
        <begin position="65"/>
        <end position="85"/>
    </location>
</feature>
<keyword evidence="3" id="KW-1185">Reference proteome</keyword>
<evidence type="ECO:0000256" key="1">
    <source>
        <dbReference type="SAM" id="Phobius"/>
    </source>
</evidence>
<keyword evidence="1" id="KW-1133">Transmembrane helix</keyword>
<sequence>MRVVVTVAGLALIAWGAYGIAAHVDAAAWAVWFAGAAVLHDAVLVPVVLVAGVATGRLPGPWRRAARTALVIGGAVTLVAAPLVLGYGRRADEPSRLPLPYDRNLAVVLAVVVVLCAAGPPARSAGSVAGFAGSVAGFAGKVVARRAAARRERRR</sequence>
<keyword evidence="1" id="KW-0472">Membrane</keyword>
<dbReference type="AlphaFoldDB" id="A0A495QLS7"/>
<organism evidence="2 3">
    <name type="scientific">Actinomadura pelletieri DSM 43383</name>
    <dbReference type="NCBI Taxonomy" id="1120940"/>
    <lineage>
        <taxon>Bacteria</taxon>
        <taxon>Bacillati</taxon>
        <taxon>Actinomycetota</taxon>
        <taxon>Actinomycetes</taxon>
        <taxon>Streptosporangiales</taxon>
        <taxon>Thermomonosporaceae</taxon>
        <taxon>Actinomadura</taxon>
    </lineage>
</organism>